<dbReference type="EMBL" id="MNCJ02000323">
    <property type="protein sequence ID" value="KAF5794525.1"/>
    <property type="molecule type" value="Genomic_DNA"/>
</dbReference>
<dbReference type="GO" id="GO:0005634">
    <property type="term" value="C:nucleus"/>
    <property type="evidence" value="ECO:0007669"/>
    <property type="project" value="UniProtKB-SubCell"/>
</dbReference>
<evidence type="ECO:0000256" key="5">
    <source>
        <dbReference type="ARBA" id="ARBA00023242"/>
    </source>
</evidence>
<evidence type="ECO:0000256" key="6">
    <source>
        <dbReference type="PROSITE-ProRule" id="PRU00176"/>
    </source>
</evidence>
<dbReference type="Proteomes" id="UP000215914">
    <property type="component" value="Unassembled WGS sequence"/>
</dbReference>
<dbReference type="InterPro" id="IPR051106">
    <property type="entry name" value="RNA-bind/splicing_reg"/>
</dbReference>
<feature type="region of interest" description="Disordered" evidence="7">
    <location>
        <begin position="132"/>
        <end position="164"/>
    </location>
</feature>
<keyword evidence="2" id="KW-0507">mRNA processing</keyword>
<evidence type="ECO:0000259" key="8">
    <source>
        <dbReference type="PROSITE" id="PS50102"/>
    </source>
</evidence>
<feature type="region of interest" description="Disordered" evidence="7">
    <location>
        <begin position="535"/>
        <end position="592"/>
    </location>
</feature>
<evidence type="ECO:0000256" key="3">
    <source>
        <dbReference type="ARBA" id="ARBA00022884"/>
    </source>
</evidence>
<dbReference type="PANTHER" id="PTHR48028:SF4">
    <property type="entry name" value="SC35-LIKE SPLICING FACTOR"/>
    <property type="match status" value="1"/>
</dbReference>
<dbReference type="AlphaFoldDB" id="A0A9K3NCA2"/>
<dbReference type="CDD" id="cd00590">
    <property type="entry name" value="RRM_SF"/>
    <property type="match status" value="1"/>
</dbReference>
<reference evidence="9" key="2">
    <citation type="submission" date="2020-06" db="EMBL/GenBank/DDBJ databases">
        <title>Helianthus annuus Genome sequencing and assembly Release 2.</title>
        <authorList>
            <person name="Gouzy J."/>
            <person name="Langlade N."/>
            <person name="Munos S."/>
        </authorList>
    </citation>
    <scope>NUCLEOTIDE SEQUENCE</scope>
    <source>
        <tissue evidence="9">Leaves</tissue>
    </source>
</reference>
<protein>
    <submittedName>
        <fullName evidence="9">RNA recognition motif domain, nucleotide-binding alpha-beta plait domain superfamily</fullName>
    </submittedName>
</protein>
<accession>A0A9K3NCA2</accession>
<keyword evidence="4" id="KW-0508">mRNA splicing</keyword>
<dbReference type="InterPro" id="IPR035979">
    <property type="entry name" value="RBD_domain_sf"/>
</dbReference>
<sequence length="637" mass="70844">MASRYGREGDSGDGGPWSNVQYRKNRKSKGDGIEWTFLVQNLSDRVSRNVLWRSFQPFGFVSDVYVARKRDARGKCFGFVRYVGVENMKDTLAKLNNIKMFDMKVSVSLAKYDKDHNRFNYAPESLGRKFWRPKEDARDNGKQTHDARYGEQPQVEKHVSGNSASGPSFVQEGKSYADLLKGNKGTMVDGAKVVNVEGKGSLYPLHCIGRSIIGYTKEVMTVRNVRMFMEKHDLSDVGLSYVGGVTFMLTFKDKSSAREYMNSLSVLFHEIFSNFFLWNGEDIPFNRVAKINVVGVPFIIRDNSLFDRIGGMFGEVIKQSSFSWQNEDNSSGSVTVITEQKSRVDEDVVIKWNNKSIVAWVSEDSRQYPNNEDDELNMENDDSEDESESDSEEEPAEEEVFEEGEVRPIVDAKKVNQVEDHVPVPEVGVDIPMGDSDSPPVGIGKSPVAQGSHVVVESPGLNVNMGNNDMHGESQQMHGEFQTPACTRNYNCNNGGREVLSDDVEVRGGSHENLNQDSGCGSDIMNKTNGPFIPPSLGKWARDQRSPPSVGSVQGPQVRACHDNNPLQDNSPEVNIPGQDRGPPENVSSIPIIPPKYGEVTVLRRPSGNADSFFRDTCVGSPLARETDATIQRKHGN</sequence>
<feature type="compositionally biased region" description="Polar residues" evidence="7">
    <location>
        <begin position="546"/>
        <end position="555"/>
    </location>
</feature>
<dbReference type="InterPro" id="IPR012677">
    <property type="entry name" value="Nucleotide-bd_a/b_plait_sf"/>
</dbReference>
<dbReference type="SUPFAM" id="SSF54928">
    <property type="entry name" value="RNA-binding domain, RBD"/>
    <property type="match status" value="1"/>
</dbReference>
<name>A0A9K3NCA2_HELAN</name>
<evidence type="ECO:0000256" key="2">
    <source>
        <dbReference type="ARBA" id="ARBA00022664"/>
    </source>
</evidence>
<evidence type="ECO:0000256" key="1">
    <source>
        <dbReference type="ARBA" id="ARBA00004123"/>
    </source>
</evidence>
<comment type="caution">
    <text evidence="9">The sequence shown here is derived from an EMBL/GenBank/DDBJ whole genome shotgun (WGS) entry which is preliminary data.</text>
</comment>
<evidence type="ECO:0000256" key="4">
    <source>
        <dbReference type="ARBA" id="ARBA00023187"/>
    </source>
</evidence>
<reference evidence="9" key="1">
    <citation type="journal article" date="2017" name="Nature">
        <title>The sunflower genome provides insights into oil metabolism, flowering and Asterid evolution.</title>
        <authorList>
            <person name="Badouin H."/>
            <person name="Gouzy J."/>
            <person name="Grassa C.J."/>
            <person name="Murat F."/>
            <person name="Staton S.E."/>
            <person name="Cottret L."/>
            <person name="Lelandais-Briere C."/>
            <person name="Owens G.L."/>
            <person name="Carrere S."/>
            <person name="Mayjonade B."/>
            <person name="Legrand L."/>
            <person name="Gill N."/>
            <person name="Kane N.C."/>
            <person name="Bowers J.E."/>
            <person name="Hubner S."/>
            <person name="Bellec A."/>
            <person name="Berard A."/>
            <person name="Berges H."/>
            <person name="Blanchet N."/>
            <person name="Boniface M.C."/>
            <person name="Brunel D."/>
            <person name="Catrice O."/>
            <person name="Chaidir N."/>
            <person name="Claudel C."/>
            <person name="Donnadieu C."/>
            <person name="Faraut T."/>
            <person name="Fievet G."/>
            <person name="Helmstetter N."/>
            <person name="King M."/>
            <person name="Knapp S.J."/>
            <person name="Lai Z."/>
            <person name="Le Paslier M.C."/>
            <person name="Lippi Y."/>
            <person name="Lorenzon L."/>
            <person name="Mandel J.R."/>
            <person name="Marage G."/>
            <person name="Marchand G."/>
            <person name="Marquand E."/>
            <person name="Bret-Mestries E."/>
            <person name="Morien E."/>
            <person name="Nambeesan S."/>
            <person name="Nguyen T."/>
            <person name="Pegot-Espagnet P."/>
            <person name="Pouilly N."/>
            <person name="Raftis F."/>
            <person name="Sallet E."/>
            <person name="Schiex T."/>
            <person name="Thomas J."/>
            <person name="Vandecasteele C."/>
            <person name="Vares D."/>
            <person name="Vear F."/>
            <person name="Vautrin S."/>
            <person name="Crespi M."/>
            <person name="Mangin B."/>
            <person name="Burke J.M."/>
            <person name="Salse J."/>
            <person name="Munos S."/>
            <person name="Vincourt P."/>
            <person name="Rieseberg L.H."/>
            <person name="Langlade N.B."/>
        </authorList>
    </citation>
    <scope>NUCLEOTIDE SEQUENCE</scope>
    <source>
        <tissue evidence="9">Leaves</tissue>
    </source>
</reference>
<dbReference type="Gramene" id="mRNA:HanXRQr2_Chr08g0329041">
    <property type="protein sequence ID" value="mRNA:HanXRQr2_Chr08g0329041"/>
    <property type="gene ID" value="HanXRQr2_Chr08g0329041"/>
</dbReference>
<evidence type="ECO:0000313" key="9">
    <source>
        <dbReference type="EMBL" id="KAF5794525.1"/>
    </source>
</evidence>
<dbReference type="GO" id="GO:0003723">
    <property type="term" value="F:RNA binding"/>
    <property type="evidence" value="ECO:0007669"/>
    <property type="project" value="UniProtKB-UniRule"/>
</dbReference>
<gene>
    <name evidence="9" type="ORF">HanXRQr2_Chr08g0329041</name>
</gene>
<feature type="domain" description="RRM" evidence="8">
    <location>
        <begin position="35"/>
        <end position="112"/>
    </location>
</feature>
<keyword evidence="3 6" id="KW-0694">RNA-binding</keyword>
<proteinExistence type="predicted"/>
<evidence type="ECO:0000256" key="7">
    <source>
        <dbReference type="SAM" id="MobiDB-lite"/>
    </source>
</evidence>
<dbReference type="Gene3D" id="3.30.70.330">
    <property type="match status" value="1"/>
</dbReference>
<dbReference type="GO" id="GO:0006397">
    <property type="term" value="P:mRNA processing"/>
    <property type="evidence" value="ECO:0007669"/>
    <property type="project" value="UniProtKB-KW"/>
</dbReference>
<organism evidence="9 10">
    <name type="scientific">Helianthus annuus</name>
    <name type="common">Common sunflower</name>
    <dbReference type="NCBI Taxonomy" id="4232"/>
    <lineage>
        <taxon>Eukaryota</taxon>
        <taxon>Viridiplantae</taxon>
        <taxon>Streptophyta</taxon>
        <taxon>Embryophyta</taxon>
        <taxon>Tracheophyta</taxon>
        <taxon>Spermatophyta</taxon>
        <taxon>Magnoliopsida</taxon>
        <taxon>eudicotyledons</taxon>
        <taxon>Gunneridae</taxon>
        <taxon>Pentapetalae</taxon>
        <taxon>asterids</taxon>
        <taxon>campanulids</taxon>
        <taxon>Asterales</taxon>
        <taxon>Asteraceae</taxon>
        <taxon>Asteroideae</taxon>
        <taxon>Heliantheae alliance</taxon>
        <taxon>Heliantheae</taxon>
        <taxon>Helianthus</taxon>
    </lineage>
</organism>
<dbReference type="PANTHER" id="PTHR48028">
    <property type="entry name" value="GLYCINE-RICH RNA-BINDING PROTEIN RZ1A"/>
    <property type="match status" value="1"/>
</dbReference>
<feature type="region of interest" description="Disordered" evidence="7">
    <location>
        <begin position="364"/>
        <end position="407"/>
    </location>
</feature>
<evidence type="ECO:0000313" key="10">
    <source>
        <dbReference type="Proteomes" id="UP000215914"/>
    </source>
</evidence>
<keyword evidence="5" id="KW-0539">Nucleus</keyword>
<dbReference type="PROSITE" id="PS50102">
    <property type="entry name" value="RRM"/>
    <property type="match status" value="1"/>
</dbReference>
<feature type="compositionally biased region" description="Basic and acidic residues" evidence="7">
    <location>
        <begin position="132"/>
        <end position="159"/>
    </location>
</feature>
<dbReference type="Pfam" id="PF00076">
    <property type="entry name" value="RRM_1"/>
    <property type="match status" value="1"/>
</dbReference>
<dbReference type="SMART" id="SM00360">
    <property type="entry name" value="RRM"/>
    <property type="match status" value="1"/>
</dbReference>
<keyword evidence="10" id="KW-1185">Reference proteome</keyword>
<feature type="region of interest" description="Disordered" evidence="7">
    <location>
        <begin position="1"/>
        <end position="23"/>
    </location>
</feature>
<feature type="compositionally biased region" description="Basic and acidic residues" evidence="7">
    <location>
        <begin position="1"/>
        <end position="10"/>
    </location>
</feature>
<dbReference type="InterPro" id="IPR000504">
    <property type="entry name" value="RRM_dom"/>
</dbReference>
<feature type="compositionally biased region" description="Acidic residues" evidence="7">
    <location>
        <begin position="371"/>
        <end position="403"/>
    </location>
</feature>
<comment type="subcellular location">
    <subcellularLocation>
        <location evidence="1">Nucleus</location>
    </subcellularLocation>
</comment>
<dbReference type="GO" id="GO:0008380">
    <property type="term" value="P:RNA splicing"/>
    <property type="evidence" value="ECO:0007669"/>
    <property type="project" value="UniProtKB-KW"/>
</dbReference>